<dbReference type="STRING" id="582515.KR51_00015670"/>
<proteinExistence type="predicted"/>
<comment type="caution">
    <text evidence="2">The sequence shown here is derived from an EMBL/GenBank/DDBJ whole genome shotgun (WGS) entry which is preliminary data.</text>
</comment>
<dbReference type="RefSeq" id="WP_022606277.1">
    <property type="nucleotide sequence ID" value="NZ_ASSJ01000041.1"/>
</dbReference>
<dbReference type="PANTHER" id="PTHR39338">
    <property type="entry name" value="BLL5662 PROTEIN-RELATED"/>
    <property type="match status" value="1"/>
</dbReference>
<dbReference type="InParanoid" id="U5DJ58"/>
<dbReference type="AlphaFoldDB" id="U5DJ58"/>
<dbReference type="PANTHER" id="PTHR39338:SF7">
    <property type="entry name" value="BLL6692 PROTEIN"/>
    <property type="match status" value="1"/>
</dbReference>
<evidence type="ECO:0000313" key="2">
    <source>
        <dbReference type="EMBL" id="ERN41721.1"/>
    </source>
</evidence>
<dbReference type="EMBL" id="ASSJ01000041">
    <property type="protein sequence ID" value="ERN41721.1"/>
    <property type="molecule type" value="Genomic_DNA"/>
</dbReference>
<evidence type="ECO:0008006" key="4">
    <source>
        <dbReference type="Google" id="ProtNLM"/>
    </source>
</evidence>
<evidence type="ECO:0000313" key="3">
    <source>
        <dbReference type="Proteomes" id="UP000016960"/>
    </source>
</evidence>
<keyword evidence="3" id="KW-1185">Reference proteome</keyword>
<gene>
    <name evidence="2" type="ORF">KR51_00015670</name>
</gene>
<protein>
    <recommendedName>
        <fullName evidence="4">VWA domain containing CoxE-like protein</fullName>
    </recommendedName>
</protein>
<sequence length="360" mass="40325">MSDFLDAQKLVALLFLRLRKSGFDLGVGEYFAALEAVEGGYGRSRPVLQRTLKLMWCTSRSQQSQFDLLWEMVIRQLESELPPPVQEIEGHEFNSTQAEVAPSLSQATPPPVTEVSEEPEPDGISAAPLPVRPPFVPAEVEELVELQTYWPISHRDMLYAWRYLRRMVPGGPVDVLDVSATVERTAREGFFLAPVYHQRDRNEAGLILFVDQNGSMMPFHRYTRDLVDTAKNGGVLHSEQVAAFYFQNVPGDYVYADRNLMQPVALERVLEQCDRDTSMLIVSDAGAARGYRKLARLRATTAFVLALQQRASAIAWLNPMPRLRWKGSSAELVAGLVPMFPMNEDGFSQAIDVARGQVPA</sequence>
<dbReference type="Proteomes" id="UP000016960">
    <property type="component" value="Unassembled WGS sequence"/>
</dbReference>
<dbReference type="eggNOG" id="COG3825">
    <property type="taxonomic scope" value="Bacteria"/>
</dbReference>
<reference evidence="2 3" key="1">
    <citation type="submission" date="2013-05" db="EMBL/GenBank/DDBJ databases">
        <title>Draft genome sequence of Rubidibacter lacunae KORDI 51-2.</title>
        <authorList>
            <person name="Choi D.H."/>
            <person name="Noh J.H."/>
            <person name="Kwon K.-K."/>
            <person name="Lee J.-H."/>
            <person name="Ryu J.-Y."/>
        </authorList>
    </citation>
    <scope>NUCLEOTIDE SEQUENCE [LARGE SCALE GENOMIC DNA]</scope>
    <source>
        <strain evidence="2 3">KORDI 51-2</strain>
    </source>
</reference>
<feature type="compositionally biased region" description="Polar residues" evidence="1">
    <location>
        <begin position="96"/>
        <end position="107"/>
    </location>
</feature>
<evidence type="ECO:0000256" key="1">
    <source>
        <dbReference type="SAM" id="MobiDB-lite"/>
    </source>
</evidence>
<dbReference type="OrthoDB" id="9764216at2"/>
<name>U5DJ58_9CHRO</name>
<organism evidence="2 3">
    <name type="scientific">Rubidibacter lacunae KORDI 51-2</name>
    <dbReference type="NCBI Taxonomy" id="582515"/>
    <lineage>
        <taxon>Bacteria</taxon>
        <taxon>Bacillati</taxon>
        <taxon>Cyanobacteriota</taxon>
        <taxon>Cyanophyceae</taxon>
        <taxon>Oscillatoriophycideae</taxon>
        <taxon>Chroococcales</taxon>
        <taxon>Aphanothecaceae</taxon>
        <taxon>Rubidibacter</taxon>
    </lineage>
</organism>
<accession>U5DJ58</accession>
<dbReference type="PATRIC" id="fig|582515.4.peg.1769"/>
<feature type="region of interest" description="Disordered" evidence="1">
    <location>
        <begin position="96"/>
        <end position="122"/>
    </location>
</feature>